<dbReference type="EMBL" id="VEVO01000019">
    <property type="protein sequence ID" value="KAF0026257.1"/>
    <property type="molecule type" value="Genomic_DNA"/>
</dbReference>
<organism evidence="1 2">
    <name type="scientific">Scophthalmus maximus</name>
    <name type="common">Turbot</name>
    <name type="synonym">Psetta maxima</name>
    <dbReference type="NCBI Taxonomy" id="52904"/>
    <lineage>
        <taxon>Eukaryota</taxon>
        <taxon>Metazoa</taxon>
        <taxon>Chordata</taxon>
        <taxon>Craniata</taxon>
        <taxon>Vertebrata</taxon>
        <taxon>Euteleostomi</taxon>
        <taxon>Actinopterygii</taxon>
        <taxon>Neopterygii</taxon>
        <taxon>Teleostei</taxon>
        <taxon>Neoteleostei</taxon>
        <taxon>Acanthomorphata</taxon>
        <taxon>Carangaria</taxon>
        <taxon>Pleuronectiformes</taxon>
        <taxon>Pleuronectoidei</taxon>
        <taxon>Scophthalmidae</taxon>
        <taxon>Scophthalmus</taxon>
    </lineage>
</organism>
<comment type="caution">
    <text evidence="1">The sequence shown here is derived from an EMBL/GenBank/DDBJ whole genome shotgun (WGS) entry which is preliminary data.</text>
</comment>
<evidence type="ECO:0000313" key="1">
    <source>
        <dbReference type="EMBL" id="KAF0026257.1"/>
    </source>
</evidence>
<evidence type="ECO:0000313" key="2">
    <source>
        <dbReference type="Proteomes" id="UP000438429"/>
    </source>
</evidence>
<accession>A0A6A4S014</accession>
<dbReference type="AlphaFoldDB" id="A0A6A4S014"/>
<proteinExistence type="predicted"/>
<name>A0A6A4S014_SCOMX</name>
<protein>
    <submittedName>
        <fullName evidence="1">Uncharacterized protein</fullName>
    </submittedName>
</protein>
<gene>
    <name evidence="1" type="ORF">F2P81_020994</name>
</gene>
<reference evidence="1 2" key="1">
    <citation type="submission" date="2019-06" db="EMBL/GenBank/DDBJ databases">
        <title>Draft genomes of female and male turbot (Scophthalmus maximus).</title>
        <authorList>
            <person name="Xu H."/>
            <person name="Xu X.-W."/>
            <person name="Shao C."/>
            <person name="Chen S."/>
        </authorList>
    </citation>
    <scope>NUCLEOTIDE SEQUENCE [LARGE SCALE GENOMIC DNA]</scope>
    <source>
        <strain evidence="1">Ysfricsl-2016a</strain>
        <tissue evidence="1">Blood</tissue>
    </source>
</reference>
<sequence>MDHQTKIALSASDVVRFQMAVLFTSVFTDSLSVCVGCNINGGAALSCTTSKRMNTPWFVSSHRPTVHAHTLYARRLTSSHIRTAYGCDPSLVFESTTSLTFLVNVEHSDIS</sequence>
<dbReference type="Proteomes" id="UP000438429">
    <property type="component" value="Unassembled WGS sequence"/>
</dbReference>